<proteinExistence type="inferred from homology"/>
<dbReference type="GO" id="GO:0005886">
    <property type="term" value="C:plasma membrane"/>
    <property type="evidence" value="ECO:0007669"/>
    <property type="project" value="UniProtKB-SubCell"/>
</dbReference>
<dbReference type="EMBL" id="QHJQ01000001">
    <property type="protein sequence ID" value="PXA05412.1"/>
    <property type="molecule type" value="Genomic_DNA"/>
</dbReference>
<evidence type="ECO:0000256" key="11">
    <source>
        <dbReference type="HAMAP-Rule" id="MF_00815"/>
    </source>
</evidence>
<keyword evidence="11" id="KW-1003">Cell membrane</keyword>
<dbReference type="FunCoup" id="A0A317ZK67">
    <property type="interactions" value="373"/>
</dbReference>
<dbReference type="GO" id="GO:0046933">
    <property type="term" value="F:proton-transporting ATP synthase activity, rotational mechanism"/>
    <property type="evidence" value="ECO:0007669"/>
    <property type="project" value="UniProtKB-UniRule"/>
</dbReference>
<evidence type="ECO:0000256" key="9">
    <source>
        <dbReference type="ARBA" id="ARBA00023310"/>
    </source>
</evidence>
<keyword evidence="6 11" id="KW-0406">Ion transport</keyword>
<comment type="function">
    <text evidence="1 11">Produces ATP from ADP in the presence of a proton gradient across the membrane. The gamma chain is believed to be important in regulating ATPase activity and the flow of protons through the CF(0) complex.</text>
</comment>
<sequence length="299" mass="33054">MANLRDIRRRIKSVKNTRQITRAMQLVSSSKMKRAQDAAVAGRPYALLLADLLDTVGEKLELSGATIAHPYFEKREVNTRGILVVSTDKGLCGPLNTNLFRKIADEVKGDAKFVTIGRKATQFVSRSKRDLIADFTISDKAGFSELRPMLKLLIDAYINGEIDTIEVAYPSFVNVLIQEPVIQPLLPIVDLREVLDQLKKRVAGADEILDARKDAREMTFEPSAEDVLTELPGLYVNVIIHQLVLESRAAEYSARMVAMKAATDNASNLVDDLTLDYNKARQAAITQEILEIAAASAAN</sequence>
<evidence type="ECO:0000256" key="3">
    <source>
        <dbReference type="ARBA" id="ARBA00007681"/>
    </source>
</evidence>
<dbReference type="Gene3D" id="1.10.287.80">
    <property type="entry name" value="ATP synthase, gamma subunit, helix hairpin domain"/>
    <property type="match status" value="2"/>
</dbReference>
<dbReference type="OrthoDB" id="9812769at2"/>
<keyword evidence="4 11" id="KW-0813">Transport</keyword>
<comment type="subcellular location">
    <subcellularLocation>
        <location evidence="11">Cell membrane</location>
        <topology evidence="11">Peripheral membrane protein</topology>
    </subcellularLocation>
    <subcellularLocation>
        <location evidence="2">Membrane</location>
        <topology evidence="2">Peripheral membrane protein</topology>
    </subcellularLocation>
    <subcellularLocation>
        <location evidence="10">Thylakoid</location>
    </subcellularLocation>
</comment>
<dbReference type="AlphaFoldDB" id="A0A317ZK67"/>
<keyword evidence="9 11" id="KW-0066">ATP synthesis</keyword>
<comment type="similarity">
    <text evidence="3 11">Belongs to the ATPase gamma chain family.</text>
</comment>
<dbReference type="GO" id="GO:0045259">
    <property type="term" value="C:proton-transporting ATP synthase complex"/>
    <property type="evidence" value="ECO:0007669"/>
    <property type="project" value="UniProtKB-KW"/>
</dbReference>
<name>A0A317ZK67_9BACT</name>
<keyword evidence="8 11" id="KW-0139">CF(1)</keyword>
<gene>
    <name evidence="11 12" type="primary">atpG</name>
    <name evidence="12" type="ORF">DDZ13_00665</name>
</gene>
<comment type="caution">
    <text evidence="12">The sequence shown here is derived from an EMBL/GenBank/DDBJ whole genome shotgun (WGS) entry which is preliminary data.</text>
</comment>
<comment type="subunit">
    <text evidence="11">F-type ATPases have 2 components, CF(1) - the catalytic core - and CF(0) - the membrane proton channel. CF(1) has five subunits: alpha(3), beta(3), gamma(1), delta(1), epsilon(1). CF(0) has three main subunits: a, b and c.</text>
</comment>
<dbReference type="GO" id="GO:0009579">
    <property type="term" value="C:thylakoid"/>
    <property type="evidence" value="ECO:0007669"/>
    <property type="project" value="UniProtKB-SubCell"/>
</dbReference>
<dbReference type="SUPFAM" id="SSF52943">
    <property type="entry name" value="ATP synthase (F1-ATPase), gamma subunit"/>
    <property type="match status" value="1"/>
</dbReference>
<accession>A0A317ZK67</accession>
<evidence type="ECO:0000256" key="1">
    <source>
        <dbReference type="ARBA" id="ARBA00003456"/>
    </source>
</evidence>
<dbReference type="Proteomes" id="UP000247099">
    <property type="component" value="Unassembled WGS sequence"/>
</dbReference>
<evidence type="ECO:0000256" key="5">
    <source>
        <dbReference type="ARBA" id="ARBA00022781"/>
    </source>
</evidence>
<evidence type="ECO:0000313" key="13">
    <source>
        <dbReference type="Proteomes" id="UP000247099"/>
    </source>
</evidence>
<dbReference type="CDD" id="cd12151">
    <property type="entry name" value="F1-ATPase_gamma"/>
    <property type="match status" value="1"/>
</dbReference>
<evidence type="ECO:0000256" key="4">
    <source>
        <dbReference type="ARBA" id="ARBA00022448"/>
    </source>
</evidence>
<dbReference type="HAMAP" id="MF_00815">
    <property type="entry name" value="ATP_synth_gamma_bact"/>
    <property type="match status" value="1"/>
</dbReference>
<evidence type="ECO:0000313" key="12">
    <source>
        <dbReference type="EMBL" id="PXA05412.1"/>
    </source>
</evidence>
<dbReference type="FunFam" id="1.10.287.80:FF:000003">
    <property type="entry name" value="ATP synthase gamma chain, chloroplastic"/>
    <property type="match status" value="1"/>
</dbReference>
<dbReference type="InParanoid" id="A0A317ZK67"/>
<dbReference type="NCBIfam" id="TIGR01146">
    <property type="entry name" value="ATPsyn_F1gamma"/>
    <property type="match status" value="1"/>
</dbReference>
<dbReference type="PANTHER" id="PTHR11693">
    <property type="entry name" value="ATP SYNTHASE GAMMA CHAIN"/>
    <property type="match status" value="1"/>
</dbReference>
<organism evidence="12 13">
    <name type="scientific">Coraliomargarita sinensis</name>
    <dbReference type="NCBI Taxonomy" id="2174842"/>
    <lineage>
        <taxon>Bacteria</taxon>
        <taxon>Pseudomonadati</taxon>
        <taxon>Verrucomicrobiota</taxon>
        <taxon>Opitutia</taxon>
        <taxon>Puniceicoccales</taxon>
        <taxon>Coraliomargaritaceae</taxon>
        <taxon>Coraliomargarita</taxon>
    </lineage>
</organism>
<keyword evidence="13" id="KW-1185">Reference proteome</keyword>
<dbReference type="Pfam" id="PF00231">
    <property type="entry name" value="ATP-synt"/>
    <property type="match status" value="1"/>
</dbReference>
<dbReference type="Gene3D" id="3.40.1380.10">
    <property type="match status" value="1"/>
</dbReference>
<evidence type="ECO:0000256" key="6">
    <source>
        <dbReference type="ARBA" id="ARBA00023065"/>
    </source>
</evidence>
<dbReference type="InterPro" id="IPR035968">
    <property type="entry name" value="ATP_synth_F1_ATPase_gsu"/>
</dbReference>
<evidence type="ECO:0000256" key="8">
    <source>
        <dbReference type="ARBA" id="ARBA00023196"/>
    </source>
</evidence>
<dbReference type="PRINTS" id="PR00126">
    <property type="entry name" value="ATPASEGAMMA"/>
</dbReference>
<dbReference type="PANTHER" id="PTHR11693:SF22">
    <property type="entry name" value="ATP SYNTHASE SUBUNIT GAMMA, MITOCHONDRIAL"/>
    <property type="match status" value="1"/>
</dbReference>
<protein>
    <recommendedName>
        <fullName evidence="11">ATP synthase gamma chain</fullName>
    </recommendedName>
    <alternativeName>
        <fullName evidence="11">ATP synthase F1 sector gamma subunit</fullName>
    </alternativeName>
    <alternativeName>
        <fullName evidence="11">F-ATPase gamma subunit</fullName>
    </alternativeName>
</protein>
<evidence type="ECO:0000256" key="10">
    <source>
        <dbReference type="ARBA" id="ARBA00060385"/>
    </source>
</evidence>
<keyword evidence="5 11" id="KW-0375">Hydrogen ion transport</keyword>
<evidence type="ECO:0000256" key="2">
    <source>
        <dbReference type="ARBA" id="ARBA00004170"/>
    </source>
</evidence>
<dbReference type="GO" id="GO:0042777">
    <property type="term" value="P:proton motive force-driven plasma membrane ATP synthesis"/>
    <property type="evidence" value="ECO:0007669"/>
    <property type="project" value="UniProtKB-UniRule"/>
</dbReference>
<dbReference type="GO" id="GO:0005524">
    <property type="term" value="F:ATP binding"/>
    <property type="evidence" value="ECO:0007669"/>
    <property type="project" value="UniProtKB-UniRule"/>
</dbReference>
<evidence type="ECO:0000256" key="7">
    <source>
        <dbReference type="ARBA" id="ARBA00023136"/>
    </source>
</evidence>
<dbReference type="InterPro" id="IPR000131">
    <property type="entry name" value="ATP_synth_F1_gsu"/>
</dbReference>
<dbReference type="RefSeq" id="WP_110129492.1">
    <property type="nucleotide sequence ID" value="NZ_QHJQ01000001.1"/>
</dbReference>
<keyword evidence="7 11" id="KW-0472">Membrane</keyword>
<reference evidence="12 13" key="1">
    <citation type="submission" date="2018-05" db="EMBL/GenBank/DDBJ databases">
        <title>Coraliomargarita sinensis sp. nov., isolated from a marine solar saltern.</title>
        <authorList>
            <person name="Zhou L.Y."/>
        </authorList>
    </citation>
    <scope>NUCLEOTIDE SEQUENCE [LARGE SCALE GENOMIC DNA]</scope>
    <source>
        <strain evidence="12 13">WN38</strain>
    </source>
</reference>